<protein>
    <submittedName>
        <fullName evidence="8">Exodeoxyribonuclease VII large subunit</fullName>
        <ecNumber evidence="8">3.1.11.6</ecNumber>
    </submittedName>
</protein>
<dbReference type="HAMAP" id="MF_00378">
    <property type="entry name" value="Exonuc_7_L"/>
    <property type="match status" value="1"/>
</dbReference>
<keyword evidence="1" id="KW-0963">Cytoplasm</keyword>
<evidence type="ECO:0000256" key="2">
    <source>
        <dbReference type="ARBA" id="ARBA00022722"/>
    </source>
</evidence>
<keyword evidence="5" id="KW-0175">Coiled coil</keyword>
<accession>A0A3B1A9L6</accession>
<dbReference type="GO" id="GO:0008855">
    <property type="term" value="F:exodeoxyribonuclease VII activity"/>
    <property type="evidence" value="ECO:0007669"/>
    <property type="project" value="UniProtKB-EC"/>
</dbReference>
<dbReference type="InterPro" id="IPR020579">
    <property type="entry name" value="Exonuc_VII_lsu_C"/>
</dbReference>
<dbReference type="InterPro" id="IPR025824">
    <property type="entry name" value="OB-fold_nuc-bd_dom"/>
</dbReference>
<proteinExistence type="inferred from homology"/>
<dbReference type="EC" id="3.1.11.6" evidence="8"/>
<keyword evidence="4" id="KW-0269">Exonuclease</keyword>
<evidence type="ECO:0000256" key="4">
    <source>
        <dbReference type="ARBA" id="ARBA00022839"/>
    </source>
</evidence>
<evidence type="ECO:0000313" key="8">
    <source>
        <dbReference type="EMBL" id="VAX00712.1"/>
    </source>
</evidence>
<dbReference type="InterPro" id="IPR003753">
    <property type="entry name" value="Exonuc_VII_L"/>
</dbReference>
<sequence>MSITDNTSERRIYSVSHLNHAARDLLESEFPLIWVEGEISNLARPASGHIYFSLKDESAQLRCAMFKMRNRQVNFRPENGQQILVRGRLSLYPARGDYQLIAEHMEEAGDGALRRQFELLKHRLHDEGLFDDSSKQPLPELPSRLGVITSPTGAAIRDIISVLKRRFPGIPVLIYPVPVQGVEAPSAIVAALQNAGKRNECDLLILARGGGSLEDLWAFNDEAVARAIHACPLPVVSAIGHEVDFTIADFVADLRAPTPSAAAELVSPDRDEWRSTLTGWQQRLLRSWQGRIARQRQHLDWLCRQLKHPGQRLRERAQRLDELEQRLNLAQQARLHQQQARLNTLRARLRGHSPVQRLREIRLRLDKLRHDNHSTITATLAQQRARLSNLSRALNAVSPLATLGRGYAIVQKPDGEIVRRSDEVRVGDKVRARLGNGQLDCRVETVHHPQEKN</sequence>
<dbReference type="EMBL" id="UOFV01000222">
    <property type="protein sequence ID" value="VAX00712.1"/>
    <property type="molecule type" value="Genomic_DNA"/>
</dbReference>
<dbReference type="PANTHER" id="PTHR30008:SF0">
    <property type="entry name" value="EXODEOXYRIBONUCLEASE 7 LARGE SUBUNIT"/>
    <property type="match status" value="1"/>
</dbReference>
<dbReference type="CDD" id="cd04489">
    <property type="entry name" value="ExoVII_LU_OBF"/>
    <property type="match status" value="1"/>
</dbReference>
<feature type="domain" description="OB-fold nucleic acid binding" evidence="7">
    <location>
        <begin position="13"/>
        <end position="106"/>
    </location>
</feature>
<evidence type="ECO:0000256" key="5">
    <source>
        <dbReference type="SAM" id="Coils"/>
    </source>
</evidence>
<dbReference type="GO" id="GO:0003676">
    <property type="term" value="F:nucleic acid binding"/>
    <property type="evidence" value="ECO:0007669"/>
    <property type="project" value="InterPro"/>
</dbReference>
<dbReference type="Pfam" id="PF02601">
    <property type="entry name" value="Exonuc_VII_L"/>
    <property type="match status" value="1"/>
</dbReference>
<keyword evidence="3 8" id="KW-0378">Hydrolase</keyword>
<evidence type="ECO:0000259" key="6">
    <source>
        <dbReference type="Pfam" id="PF02601"/>
    </source>
</evidence>
<dbReference type="GO" id="GO:0006308">
    <property type="term" value="P:DNA catabolic process"/>
    <property type="evidence" value="ECO:0007669"/>
    <property type="project" value="InterPro"/>
</dbReference>
<organism evidence="8">
    <name type="scientific">hydrothermal vent metagenome</name>
    <dbReference type="NCBI Taxonomy" id="652676"/>
    <lineage>
        <taxon>unclassified sequences</taxon>
        <taxon>metagenomes</taxon>
        <taxon>ecological metagenomes</taxon>
    </lineage>
</organism>
<dbReference type="PANTHER" id="PTHR30008">
    <property type="entry name" value="EXODEOXYRIBONUCLEASE 7 LARGE SUBUNIT"/>
    <property type="match status" value="1"/>
</dbReference>
<evidence type="ECO:0000256" key="1">
    <source>
        <dbReference type="ARBA" id="ARBA00022490"/>
    </source>
</evidence>
<dbReference type="Pfam" id="PF13742">
    <property type="entry name" value="tRNA_anti_2"/>
    <property type="match status" value="1"/>
</dbReference>
<name>A0A3B1A9L6_9ZZZZ</name>
<feature type="domain" description="Exonuclease VII large subunit C-terminal" evidence="6">
    <location>
        <begin position="129"/>
        <end position="442"/>
    </location>
</feature>
<keyword evidence="2" id="KW-0540">Nuclease</keyword>
<evidence type="ECO:0000256" key="3">
    <source>
        <dbReference type="ARBA" id="ARBA00022801"/>
    </source>
</evidence>
<dbReference type="NCBIfam" id="TIGR00237">
    <property type="entry name" value="xseA"/>
    <property type="match status" value="1"/>
</dbReference>
<dbReference type="GO" id="GO:0009318">
    <property type="term" value="C:exodeoxyribonuclease VII complex"/>
    <property type="evidence" value="ECO:0007669"/>
    <property type="project" value="InterPro"/>
</dbReference>
<feature type="coiled-coil region" evidence="5">
    <location>
        <begin position="313"/>
        <end position="340"/>
    </location>
</feature>
<gene>
    <name evidence="8" type="ORF">MNBD_GAMMA19-1933</name>
</gene>
<evidence type="ECO:0000259" key="7">
    <source>
        <dbReference type="Pfam" id="PF13742"/>
    </source>
</evidence>
<dbReference type="AlphaFoldDB" id="A0A3B1A9L6"/>
<reference evidence="8" key="1">
    <citation type="submission" date="2018-06" db="EMBL/GenBank/DDBJ databases">
        <authorList>
            <person name="Zhirakovskaya E."/>
        </authorList>
    </citation>
    <scope>NUCLEOTIDE SEQUENCE</scope>
</reference>